<dbReference type="Pfam" id="PF19807">
    <property type="entry name" value="DUF6290"/>
    <property type="match status" value="1"/>
</dbReference>
<dbReference type="RefSeq" id="WP_126702678.1">
    <property type="nucleotide sequence ID" value="NZ_RWKW01000166.1"/>
</dbReference>
<reference evidence="1 2" key="1">
    <citation type="submission" date="2018-12" db="EMBL/GenBank/DDBJ databases">
        <title>Mesorhizobium carbonis sp. nov., isolated from coal mine water.</title>
        <authorList>
            <person name="Xin W."/>
            <person name="Xu Z."/>
            <person name="Xiang F."/>
            <person name="Zhang J."/>
            <person name="Xi L."/>
            <person name="Liu J."/>
        </authorList>
    </citation>
    <scope>NUCLEOTIDE SEQUENCE [LARGE SCALE GENOMIC DNA]</scope>
    <source>
        <strain evidence="1 2">B2.3</strain>
    </source>
</reference>
<proteinExistence type="predicted"/>
<evidence type="ECO:0000313" key="2">
    <source>
        <dbReference type="Proteomes" id="UP000278398"/>
    </source>
</evidence>
<sequence>MKTVTIRIDDDVMTRWDELAQAHGLDSGHLMGQAIVEKLEELEDFYVVKARTAKPFQPVPNEEVWRRLGLED</sequence>
<evidence type="ECO:0000313" key="1">
    <source>
        <dbReference type="EMBL" id="RST79193.1"/>
    </source>
</evidence>
<organism evidence="1 2">
    <name type="scientific">Aquibium carbonis</name>
    <dbReference type="NCBI Taxonomy" id="2495581"/>
    <lineage>
        <taxon>Bacteria</taxon>
        <taxon>Pseudomonadati</taxon>
        <taxon>Pseudomonadota</taxon>
        <taxon>Alphaproteobacteria</taxon>
        <taxon>Hyphomicrobiales</taxon>
        <taxon>Phyllobacteriaceae</taxon>
        <taxon>Aquibium</taxon>
    </lineage>
</organism>
<dbReference type="InterPro" id="IPR010985">
    <property type="entry name" value="Ribbon_hlx_hlx"/>
</dbReference>
<dbReference type="AlphaFoldDB" id="A0A429YCK0"/>
<dbReference type="Proteomes" id="UP000278398">
    <property type="component" value="Unassembled WGS sequence"/>
</dbReference>
<dbReference type="EMBL" id="RWKW01000166">
    <property type="protein sequence ID" value="RST79193.1"/>
    <property type="molecule type" value="Genomic_DNA"/>
</dbReference>
<keyword evidence="2" id="KW-1185">Reference proteome</keyword>
<gene>
    <name evidence="1" type="ORF">EJC49_25215</name>
</gene>
<dbReference type="SUPFAM" id="SSF47598">
    <property type="entry name" value="Ribbon-helix-helix"/>
    <property type="match status" value="1"/>
</dbReference>
<protein>
    <submittedName>
        <fullName evidence="1">CopG family transcriptional regulator</fullName>
    </submittedName>
</protein>
<comment type="caution">
    <text evidence="1">The sequence shown here is derived from an EMBL/GenBank/DDBJ whole genome shotgun (WGS) entry which is preliminary data.</text>
</comment>
<dbReference type="OrthoDB" id="8115796at2"/>
<name>A0A429YCK0_9HYPH</name>
<dbReference type="GO" id="GO:0006355">
    <property type="term" value="P:regulation of DNA-templated transcription"/>
    <property type="evidence" value="ECO:0007669"/>
    <property type="project" value="InterPro"/>
</dbReference>
<accession>A0A429YCK0</accession>
<dbReference type="InterPro" id="IPR046257">
    <property type="entry name" value="DUF6290"/>
</dbReference>